<proteinExistence type="predicted"/>
<evidence type="ECO:0000256" key="2">
    <source>
        <dbReference type="SAM" id="Phobius"/>
    </source>
</evidence>
<dbReference type="InterPro" id="IPR021949">
    <property type="entry name" value="DUF3566_TM"/>
</dbReference>
<feature type="transmembrane region" description="Helical" evidence="2">
    <location>
        <begin position="143"/>
        <end position="169"/>
    </location>
</feature>
<feature type="domain" description="DUF3566" evidence="3">
    <location>
        <begin position="66"/>
        <end position="185"/>
    </location>
</feature>
<name>A0A853C8W0_9ACTN</name>
<keyword evidence="2" id="KW-1133">Transmembrane helix</keyword>
<feature type="compositionally biased region" description="Pro residues" evidence="1">
    <location>
        <begin position="36"/>
        <end position="54"/>
    </location>
</feature>
<dbReference type="Proteomes" id="UP000530424">
    <property type="component" value="Unassembled WGS sequence"/>
</dbReference>
<keyword evidence="2" id="KW-0812">Transmembrane</keyword>
<dbReference type="RefSeq" id="WP_179669882.1">
    <property type="nucleotide sequence ID" value="NZ_JACCFP010000001.1"/>
</dbReference>
<comment type="caution">
    <text evidence="4">The sequence shown here is derived from an EMBL/GenBank/DDBJ whole genome shotgun (WGS) entry which is preliminary data.</text>
</comment>
<evidence type="ECO:0000259" key="3">
    <source>
        <dbReference type="Pfam" id="PF12089"/>
    </source>
</evidence>
<dbReference type="AlphaFoldDB" id="A0A853C8W0"/>
<protein>
    <recommendedName>
        <fullName evidence="3">DUF3566 domain-containing protein</fullName>
    </recommendedName>
</protein>
<sequence length="188" mass="19671">MTDRATEPSTRPRIPGSPVGKDDSTVRPPLASDKPGPLPDKPGPPAGAPAPSLPPGATVTSRPRVPRRARLRLTRVDPWSVMKTSFLLSIAFAVVTVVSVAMVWQVLGAAGVWDSINSTVQEAIGGEDTADFRVEDYVGTSRVLGFTMLVAAIDVVLITAAATLTAFLYNMAAALLGGIELTLAEDGH</sequence>
<dbReference type="EMBL" id="JACCFP010000001">
    <property type="protein sequence ID" value="NYJ03601.1"/>
    <property type="molecule type" value="Genomic_DNA"/>
</dbReference>
<keyword evidence="2" id="KW-0472">Membrane</keyword>
<feature type="region of interest" description="Disordered" evidence="1">
    <location>
        <begin position="1"/>
        <end position="66"/>
    </location>
</feature>
<accession>A0A853C8W0</accession>
<evidence type="ECO:0000313" key="5">
    <source>
        <dbReference type="Proteomes" id="UP000530424"/>
    </source>
</evidence>
<evidence type="ECO:0000313" key="4">
    <source>
        <dbReference type="EMBL" id="NYJ03601.1"/>
    </source>
</evidence>
<evidence type="ECO:0000256" key="1">
    <source>
        <dbReference type="SAM" id="MobiDB-lite"/>
    </source>
</evidence>
<dbReference type="Pfam" id="PF12089">
    <property type="entry name" value="DUF3566"/>
    <property type="match status" value="1"/>
</dbReference>
<keyword evidence="5" id="KW-1185">Reference proteome</keyword>
<feature type="transmembrane region" description="Helical" evidence="2">
    <location>
        <begin position="85"/>
        <end position="107"/>
    </location>
</feature>
<reference evidence="4 5" key="1">
    <citation type="submission" date="2020-07" db="EMBL/GenBank/DDBJ databases">
        <title>Sequencing the genomes of 1000 actinobacteria strains.</title>
        <authorList>
            <person name="Klenk H.-P."/>
        </authorList>
    </citation>
    <scope>NUCLEOTIDE SEQUENCE [LARGE SCALE GENOMIC DNA]</scope>
    <source>
        <strain evidence="4 5">DSM 103833</strain>
    </source>
</reference>
<gene>
    <name evidence="4" type="ORF">HNR19_004299</name>
</gene>
<organism evidence="4 5">
    <name type="scientific">Nocardioides thalensis</name>
    <dbReference type="NCBI Taxonomy" id="1914755"/>
    <lineage>
        <taxon>Bacteria</taxon>
        <taxon>Bacillati</taxon>
        <taxon>Actinomycetota</taxon>
        <taxon>Actinomycetes</taxon>
        <taxon>Propionibacteriales</taxon>
        <taxon>Nocardioidaceae</taxon>
        <taxon>Nocardioides</taxon>
    </lineage>
</organism>